<evidence type="ECO:0000313" key="1">
    <source>
        <dbReference type="EMBL" id="CAD7031281.1"/>
    </source>
</evidence>
<gene>
    <name evidence="1" type="ORF">RHAB21_01843</name>
</gene>
<sequence>MRDSGNRWPGITALQARVRKRPSLRDYLSSKRRLPFNESGIFRHYPELDLEAEG</sequence>
<dbReference type="EMBL" id="CABFWE030000005">
    <property type="protein sequence ID" value="CAD7031281.1"/>
    <property type="molecule type" value="Genomic_DNA"/>
</dbReference>
<accession>A0ABN7JKU2</accession>
<keyword evidence="2" id="KW-1185">Reference proteome</keyword>
<name>A0ABN7JKU2_9HYPH</name>
<protein>
    <submittedName>
        <fullName evidence="1">Glutathione S-transferase</fullName>
    </submittedName>
</protein>
<evidence type="ECO:0000313" key="2">
    <source>
        <dbReference type="Proteomes" id="UP000601041"/>
    </source>
</evidence>
<organism evidence="1 2">
    <name type="scientific">Pseudorhizobium halotolerans</name>
    <dbReference type="NCBI Taxonomy" id="1233081"/>
    <lineage>
        <taxon>Bacteria</taxon>
        <taxon>Pseudomonadati</taxon>
        <taxon>Pseudomonadota</taxon>
        <taxon>Alphaproteobacteria</taxon>
        <taxon>Hyphomicrobiales</taxon>
        <taxon>Rhizobiaceae</taxon>
        <taxon>Rhizobium/Agrobacterium group</taxon>
        <taxon>Pseudorhizobium</taxon>
    </lineage>
</organism>
<dbReference type="InterPro" id="IPR036282">
    <property type="entry name" value="Glutathione-S-Trfase_C_sf"/>
</dbReference>
<dbReference type="Proteomes" id="UP000601041">
    <property type="component" value="Unassembled WGS sequence"/>
</dbReference>
<dbReference type="SUPFAM" id="SSF47616">
    <property type="entry name" value="GST C-terminal domain-like"/>
    <property type="match status" value="1"/>
</dbReference>
<comment type="caution">
    <text evidence="1">The sequence shown here is derived from an EMBL/GenBank/DDBJ whole genome shotgun (WGS) entry which is preliminary data.</text>
</comment>
<proteinExistence type="predicted"/>
<reference evidence="1 2" key="1">
    <citation type="submission" date="2020-11" db="EMBL/GenBank/DDBJ databases">
        <authorList>
            <person name="Lassalle F."/>
        </authorList>
    </citation>
    <scope>NUCLEOTIDE SEQUENCE [LARGE SCALE GENOMIC DNA]</scope>
    <source>
        <strain evidence="1 2">AB21</strain>
    </source>
</reference>